<proteinExistence type="predicted"/>
<dbReference type="GeneID" id="14908685"/>
<feature type="non-terminal residue" evidence="3">
    <location>
        <position position="106"/>
    </location>
</feature>
<evidence type="ECO:0000256" key="1">
    <source>
        <dbReference type="SAM" id="Coils"/>
    </source>
</evidence>
<dbReference type="InParanoid" id="G0QQI2"/>
<dbReference type="eggNOG" id="KOG0964">
    <property type="taxonomic scope" value="Eukaryota"/>
</dbReference>
<evidence type="ECO:0000259" key="2">
    <source>
        <dbReference type="Pfam" id="PF02463"/>
    </source>
</evidence>
<name>G0QQI2_ICHMU</name>
<dbReference type="SUPFAM" id="SSF52540">
    <property type="entry name" value="P-loop containing nucleoside triphosphate hydrolases"/>
    <property type="match status" value="1"/>
</dbReference>
<reference evidence="3 4" key="1">
    <citation type="submission" date="2011-07" db="EMBL/GenBank/DDBJ databases">
        <authorList>
            <person name="Coyne R."/>
            <person name="Brami D."/>
            <person name="Johnson J."/>
            <person name="Hostetler J."/>
            <person name="Hannick L."/>
            <person name="Clark T."/>
            <person name="Cassidy-Hanley D."/>
            <person name="Inman J."/>
        </authorList>
    </citation>
    <scope>NUCLEOTIDE SEQUENCE [LARGE SCALE GENOMIC DNA]</scope>
    <source>
        <strain evidence="3 4">G5</strain>
    </source>
</reference>
<feature type="coiled-coil region" evidence="1">
    <location>
        <begin position="19"/>
        <end position="53"/>
    </location>
</feature>
<gene>
    <name evidence="3" type="ORF">IMG5_079370</name>
</gene>
<accession>G0QQI2</accession>
<dbReference type="RefSeq" id="XP_004036510.1">
    <property type="nucleotide sequence ID" value="XM_004036462.1"/>
</dbReference>
<dbReference type="STRING" id="857967.G0QQI2"/>
<evidence type="ECO:0000313" key="4">
    <source>
        <dbReference type="Proteomes" id="UP000008983"/>
    </source>
</evidence>
<keyword evidence="4" id="KW-1185">Reference proteome</keyword>
<sequence>MKLKEFLEEGEIKKYTTKDKILFERLQNLEIKYKEYKEKYDEIQKNEENQGQNISKCKRLELSGGEKSIFSILIIMALQKCDPAPFYVFDEFDADLDPNYIQQIAQ</sequence>
<dbReference type="Gene3D" id="3.40.50.300">
    <property type="entry name" value="P-loop containing nucleotide triphosphate hydrolases"/>
    <property type="match status" value="1"/>
</dbReference>
<evidence type="ECO:0000313" key="3">
    <source>
        <dbReference type="EMBL" id="EGR32524.1"/>
    </source>
</evidence>
<dbReference type="InterPro" id="IPR027417">
    <property type="entry name" value="P-loop_NTPase"/>
</dbReference>
<dbReference type="PANTHER" id="PTHR43977">
    <property type="entry name" value="STRUCTURAL MAINTENANCE OF CHROMOSOMES PROTEIN 3"/>
    <property type="match status" value="1"/>
</dbReference>
<feature type="domain" description="RecF/RecN/SMC N-terminal" evidence="2">
    <location>
        <begin position="26"/>
        <end position="106"/>
    </location>
</feature>
<organism evidence="3 4">
    <name type="scientific">Ichthyophthirius multifiliis</name>
    <name type="common">White spot disease agent</name>
    <name type="synonym">Ich</name>
    <dbReference type="NCBI Taxonomy" id="5932"/>
    <lineage>
        <taxon>Eukaryota</taxon>
        <taxon>Sar</taxon>
        <taxon>Alveolata</taxon>
        <taxon>Ciliophora</taxon>
        <taxon>Intramacronucleata</taxon>
        <taxon>Oligohymenophorea</taxon>
        <taxon>Hymenostomatida</taxon>
        <taxon>Ophryoglenina</taxon>
        <taxon>Ichthyophthirius</taxon>
    </lineage>
</organism>
<dbReference type="EMBL" id="GL983640">
    <property type="protein sequence ID" value="EGR32524.1"/>
    <property type="molecule type" value="Genomic_DNA"/>
</dbReference>
<dbReference type="Pfam" id="PF02463">
    <property type="entry name" value="SMC_N"/>
    <property type="match status" value="1"/>
</dbReference>
<dbReference type="AlphaFoldDB" id="G0QQI2"/>
<dbReference type="Proteomes" id="UP000008983">
    <property type="component" value="Unassembled WGS sequence"/>
</dbReference>
<keyword evidence="1" id="KW-0175">Coiled coil</keyword>
<dbReference type="OrthoDB" id="302872at2759"/>
<dbReference type="InterPro" id="IPR003395">
    <property type="entry name" value="RecF/RecN/SMC_N"/>
</dbReference>
<protein>
    <submittedName>
        <fullName evidence="3">Smc c-terminal domain protein</fullName>
    </submittedName>
</protein>